<protein>
    <submittedName>
        <fullName evidence="1">Uncharacterized protein</fullName>
    </submittedName>
</protein>
<accession>A0AAV4RMP4</accession>
<name>A0AAV4RMP4_9ARAC</name>
<reference evidence="1 2" key="1">
    <citation type="submission" date="2021-06" db="EMBL/GenBank/DDBJ databases">
        <title>Caerostris darwini draft genome.</title>
        <authorList>
            <person name="Kono N."/>
            <person name="Arakawa K."/>
        </authorList>
    </citation>
    <scope>NUCLEOTIDE SEQUENCE [LARGE SCALE GENOMIC DNA]</scope>
</reference>
<sequence length="79" mass="8407">MFEGAVGSGSPSPLTGEELTLFPRKSSAQRVRKLSFLDLRKYFTLIRKLARPAECPPLSSVAVGPAVGGHHAVSLRGDS</sequence>
<gene>
    <name evidence="1" type="ORF">CDAR_546391</name>
</gene>
<organism evidence="1 2">
    <name type="scientific">Caerostris darwini</name>
    <dbReference type="NCBI Taxonomy" id="1538125"/>
    <lineage>
        <taxon>Eukaryota</taxon>
        <taxon>Metazoa</taxon>
        <taxon>Ecdysozoa</taxon>
        <taxon>Arthropoda</taxon>
        <taxon>Chelicerata</taxon>
        <taxon>Arachnida</taxon>
        <taxon>Araneae</taxon>
        <taxon>Araneomorphae</taxon>
        <taxon>Entelegynae</taxon>
        <taxon>Araneoidea</taxon>
        <taxon>Araneidae</taxon>
        <taxon>Caerostris</taxon>
    </lineage>
</organism>
<keyword evidence="2" id="KW-1185">Reference proteome</keyword>
<dbReference type="EMBL" id="BPLQ01006393">
    <property type="protein sequence ID" value="GIY22056.1"/>
    <property type="molecule type" value="Genomic_DNA"/>
</dbReference>
<evidence type="ECO:0000313" key="1">
    <source>
        <dbReference type="EMBL" id="GIY22056.1"/>
    </source>
</evidence>
<dbReference type="AlphaFoldDB" id="A0AAV4RMP4"/>
<dbReference type="Proteomes" id="UP001054837">
    <property type="component" value="Unassembled WGS sequence"/>
</dbReference>
<comment type="caution">
    <text evidence="1">The sequence shown here is derived from an EMBL/GenBank/DDBJ whole genome shotgun (WGS) entry which is preliminary data.</text>
</comment>
<evidence type="ECO:0000313" key="2">
    <source>
        <dbReference type="Proteomes" id="UP001054837"/>
    </source>
</evidence>
<proteinExistence type="predicted"/>